<organism evidence="3 4">
    <name type="scientific">Saccharophagus degradans</name>
    <dbReference type="NCBI Taxonomy" id="86304"/>
    <lineage>
        <taxon>Bacteria</taxon>
        <taxon>Pseudomonadati</taxon>
        <taxon>Pseudomonadota</taxon>
        <taxon>Gammaproteobacteria</taxon>
        <taxon>Cellvibrionales</taxon>
        <taxon>Cellvibrionaceae</taxon>
        <taxon>Saccharophagus</taxon>
    </lineage>
</organism>
<reference evidence="3" key="1">
    <citation type="submission" date="2023-07" db="EMBL/GenBank/DDBJ databases">
        <title>Genome content predicts the carbon catabolic preferences of heterotrophic bacteria.</title>
        <authorList>
            <person name="Gralka M."/>
        </authorList>
    </citation>
    <scope>NUCLEOTIDE SEQUENCE</scope>
    <source>
        <strain evidence="3">I3M17_2</strain>
    </source>
</reference>
<feature type="domain" description="CBM20" evidence="2">
    <location>
        <begin position="543"/>
        <end position="644"/>
    </location>
</feature>
<comment type="caution">
    <text evidence="3">The sequence shown here is derived from an EMBL/GenBank/DDBJ whole genome shotgun (WGS) entry which is preliminary data.</text>
</comment>
<evidence type="ECO:0000259" key="2">
    <source>
        <dbReference type="PROSITE" id="PS51166"/>
    </source>
</evidence>
<accession>A0AAW7X9U9</accession>
<dbReference type="Proteomes" id="UP001169760">
    <property type="component" value="Unassembled WGS sequence"/>
</dbReference>
<dbReference type="Gene3D" id="2.60.40.10">
    <property type="entry name" value="Immunoglobulins"/>
    <property type="match status" value="1"/>
</dbReference>
<dbReference type="RefSeq" id="WP_303493073.1">
    <property type="nucleotide sequence ID" value="NZ_JAUOPB010000009.1"/>
</dbReference>
<dbReference type="PANTHER" id="PTHR15048:SF0">
    <property type="entry name" value="STARCH-BINDING DOMAIN-CONTAINING PROTEIN 1"/>
    <property type="match status" value="1"/>
</dbReference>
<keyword evidence="1" id="KW-0732">Signal</keyword>
<sequence length="644" mass="70954">MNRLINSVVFCLLLLPALSYGERNLTLYTTNEYGDAVTDPYTSRNMAMNDSGRYVFASGPGQNVVATHGATSSMAIAYTDMRLQKTNYIISNEFNTLIEDEPNIDASAGGRYLALRPSPGRASLYSSDASPLYLYDMVAKQLTPVIKSYNGEPLQGCIEEWGLHNWSRSTFASLRNELIYYSSCSNIVAGDTNGVSDLFIYDINTGTNRLLSQTVNSMNEVVALDGASASPQTDDSGRFVVFASQAKNIDANACGELGYQTFVLDRLDGSYTRITECEDAKNRARDLNYGIAGDGSVVIASGKEKTPYVSPAVRYLNIYSTQNKTKQRLPSHYRHGAISLSHNGNIVAFTASAFYNFAGNYTHDVSAFGALLTWNRTTNTFVTHSNHYYTQQPVSTFVHDEAGISGGGDFVFFAGNSYKFWIENIVGENSYHQYIRNQYVRNYRYVTIRGEHNGWSSLSNMRLTGDNEWTAEIVTANNNARFKFDVSGDWSENYGDSNGDFIGDFAGNDIVISGQAGAYRITFNDSTKAYSISAIQQTALDAYLPSSNELVQFNCDNGFTQLGQSVYVVGSSPELGSWSVENAVLLAPVNYPLWSTTISISTHTQVEWKCVKRDEQNPAVNVEWQAGANNVLDTGVTAFTQASF</sequence>
<dbReference type="SUPFAM" id="SSF82171">
    <property type="entry name" value="DPP6 N-terminal domain-like"/>
    <property type="match status" value="1"/>
</dbReference>
<dbReference type="PROSITE" id="PS51166">
    <property type="entry name" value="CBM20"/>
    <property type="match status" value="1"/>
</dbReference>
<dbReference type="GO" id="GO:2001070">
    <property type="term" value="F:starch binding"/>
    <property type="evidence" value="ECO:0007669"/>
    <property type="project" value="InterPro"/>
</dbReference>
<name>A0AAW7X9U9_9GAMM</name>
<dbReference type="SMART" id="SM01065">
    <property type="entry name" value="CBM_2"/>
    <property type="match status" value="1"/>
</dbReference>
<dbReference type="Gene3D" id="2.60.40.3620">
    <property type="match status" value="1"/>
</dbReference>
<dbReference type="SUPFAM" id="SSF81296">
    <property type="entry name" value="E set domains"/>
    <property type="match status" value="1"/>
</dbReference>
<protein>
    <submittedName>
        <fullName evidence="3">Carbohydrate-binding module family 20 domain-containing protein</fullName>
    </submittedName>
</protein>
<gene>
    <name evidence="3" type="ORF">Q4521_12975</name>
</gene>
<feature type="signal peptide" evidence="1">
    <location>
        <begin position="1"/>
        <end position="21"/>
    </location>
</feature>
<evidence type="ECO:0000256" key="1">
    <source>
        <dbReference type="SAM" id="SignalP"/>
    </source>
</evidence>
<dbReference type="InterPro" id="IPR002044">
    <property type="entry name" value="CBM20"/>
</dbReference>
<dbReference type="AlphaFoldDB" id="A0AAW7X9U9"/>
<dbReference type="GO" id="GO:0016020">
    <property type="term" value="C:membrane"/>
    <property type="evidence" value="ECO:0007669"/>
    <property type="project" value="TreeGrafter"/>
</dbReference>
<dbReference type="SUPFAM" id="SSF49452">
    <property type="entry name" value="Starch-binding domain-like"/>
    <property type="match status" value="1"/>
</dbReference>
<dbReference type="PANTHER" id="PTHR15048">
    <property type="entry name" value="STARCH-BINDING DOMAIN-CONTAINING PROTEIN 1"/>
    <property type="match status" value="1"/>
</dbReference>
<dbReference type="CDD" id="cd05810">
    <property type="entry name" value="CBM20_alpha_MTH"/>
    <property type="match status" value="1"/>
</dbReference>
<dbReference type="EMBL" id="JAUOPB010000009">
    <property type="protein sequence ID" value="MDO6423386.1"/>
    <property type="molecule type" value="Genomic_DNA"/>
</dbReference>
<evidence type="ECO:0000313" key="4">
    <source>
        <dbReference type="Proteomes" id="UP001169760"/>
    </source>
</evidence>
<evidence type="ECO:0000313" key="3">
    <source>
        <dbReference type="EMBL" id="MDO6423386.1"/>
    </source>
</evidence>
<dbReference type="InterPro" id="IPR014756">
    <property type="entry name" value="Ig_E-set"/>
</dbReference>
<dbReference type="InterPro" id="IPR013784">
    <property type="entry name" value="Carb-bd-like_fold"/>
</dbReference>
<dbReference type="Pfam" id="PF00686">
    <property type="entry name" value="CBM_20"/>
    <property type="match status" value="1"/>
</dbReference>
<dbReference type="InterPro" id="IPR013783">
    <property type="entry name" value="Ig-like_fold"/>
</dbReference>
<feature type="chain" id="PRO_5043443145" evidence="1">
    <location>
        <begin position="22"/>
        <end position="644"/>
    </location>
</feature>
<proteinExistence type="predicted"/>